<dbReference type="AlphaFoldDB" id="A0A246IX10"/>
<dbReference type="RefSeq" id="WP_088387485.1">
    <property type="nucleotide sequence ID" value="NZ_NIOF01000015.1"/>
</dbReference>
<keyword evidence="2" id="KW-1185">Reference proteome</keyword>
<proteinExistence type="predicted"/>
<sequence>MDAEQFWADVQVQESEDGTFYPVLVVGIGKDPSQTVRVPLAGTYRLPDDARDAAREAIATMSLEGDMSRSIEDDKRPPQA</sequence>
<comment type="caution">
    <text evidence="1">The sequence shown here is derived from an EMBL/GenBank/DDBJ whole genome shotgun (WGS) entry which is preliminary data.</text>
</comment>
<dbReference type="EMBL" id="NIOF01000015">
    <property type="protein sequence ID" value="OWQ84762.1"/>
    <property type="molecule type" value="Genomic_DNA"/>
</dbReference>
<evidence type="ECO:0000313" key="1">
    <source>
        <dbReference type="EMBL" id="OWQ84762.1"/>
    </source>
</evidence>
<reference evidence="1 2" key="1">
    <citation type="journal article" date="2008" name="Int. J. Syst. Evol. Microbiol.">
        <title>Description of Roseateles aquatilis sp. nov. and Roseateles terrae sp. nov., in the class Betaproteobacteria, and emended description of the genus Roseateles.</title>
        <authorList>
            <person name="Gomila M."/>
            <person name="Bowien B."/>
            <person name="Falsen E."/>
            <person name="Moore E.R."/>
            <person name="Lalucat J."/>
        </authorList>
    </citation>
    <scope>NUCLEOTIDE SEQUENCE [LARGE SCALE GENOMIC DNA]</scope>
    <source>
        <strain evidence="1 2">CCUG 48205</strain>
    </source>
</reference>
<evidence type="ECO:0000313" key="2">
    <source>
        <dbReference type="Proteomes" id="UP000197468"/>
    </source>
</evidence>
<organism evidence="1 2">
    <name type="scientific">Roseateles aquatilis</name>
    <dbReference type="NCBI Taxonomy" id="431061"/>
    <lineage>
        <taxon>Bacteria</taxon>
        <taxon>Pseudomonadati</taxon>
        <taxon>Pseudomonadota</taxon>
        <taxon>Betaproteobacteria</taxon>
        <taxon>Burkholderiales</taxon>
        <taxon>Sphaerotilaceae</taxon>
        <taxon>Roseateles</taxon>
    </lineage>
</organism>
<name>A0A246IX10_9BURK</name>
<dbReference type="Proteomes" id="UP000197468">
    <property type="component" value="Unassembled WGS sequence"/>
</dbReference>
<protein>
    <submittedName>
        <fullName evidence="1">Uncharacterized protein</fullName>
    </submittedName>
</protein>
<gene>
    <name evidence="1" type="ORF">CDN99_23825</name>
</gene>
<accession>A0A246IX10</accession>